<evidence type="ECO:0000313" key="7">
    <source>
        <dbReference type="EMBL" id="SCA56242.1"/>
    </source>
</evidence>
<dbReference type="RefSeq" id="WP_069186919.1">
    <property type="nucleotide sequence ID" value="NZ_FLYE01000012.1"/>
</dbReference>
<gene>
    <name evidence="7" type="ORF">MTBPR1_20090</name>
</gene>
<dbReference type="InterPro" id="IPR051198">
    <property type="entry name" value="BchE-like"/>
</dbReference>
<dbReference type="CDD" id="cd01335">
    <property type="entry name" value="Radical_SAM"/>
    <property type="match status" value="1"/>
</dbReference>
<evidence type="ECO:0000313" key="8">
    <source>
        <dbReference type="Proteomes" id="UP000231658"/>
    </source>
</evidence>
<dbReference type="Pfam" id="PF04055">
    <property type="entry name" value="Radical_SAM"/>
    <property type="match status" value="1"/>
</dbReference>
<keyword evidence="4" id="KW-0408">Iron</keyword>
<proteinExistence type="predicted"/>
<dbReference type="AlphaFoldDB" id="A0A1C3RGB7"/>
<dbReference type="PANTHER" id="PTHR43409">
    <property type="entry name" value="ANAEROBIC MAGNESIUM-PROTOPORPHYRIN IX MONOMETHYL ESTER CYCLASE-RELATED"/>
    <property type="match status" value="1"/>
</dbReference>
<comment type="cofactor">
    <cofactor evidence="1">
        <name>[4Fe-4S] cluster</name>
        <dbReference type="ChEBI" id="CHEBI:49883"/>
    </cofactor>
</comment>
<keyword evidence="8" id="KW-1185">Reference proteome</keyword>
<dbReference type="PROSITE" id="PS51918">
    <property type="entry name" value="RADICAL_SAM"/>
    <property type="match status" value="1"/>
</dbReference>
<dbReference type="SMART" id="SM00729">
    <property type="entry name" value="Elp3"/>
    <property type="match status" value="1"/>
</dbReference>
<keyword evidence="3" id="KW-0479">Metal-binding</keyword>
<name>A0A1C3RGB7_9PROT</name>
<dbReference type="EMBL" id="FLYE01000012">
    <property type="protein sequence ID" value="SCA56242.1"/>
    <property type="molecule type" value="Genomic_DNA"/>
</dbReference>
<protein>
    <recommendedName>
        <fullName evidence="6">Radical SAM core domain-containing protein</fullName>
    </recommendedName>
</protein>
<feature type="domain" description="Radical SAM core" evidence="6">
    <location>
        <begin position="182"/>
        <end position="399"/>
    </location>
</feature>
<dbReference type="InterPro" id="IPR007197">
    <property type="entry name" value="rSAM"/>
</dbReference>
<dbReference type="Proteomes" id="UP000231658">
    <property type="component" value="Unassembled WGS sequence"/>
</dbReference>
<dbReference type="SUPFAM" id="SSF102114">
    <property type="entry name" value="Radical SAM enzymes"/>
    <property type="match status" value="1"/>
</dbReference>
<keyword evidence="5" id="KW-0411">Iron-sulfur</keyword>
<dbReference type="InterPro" id="IPR058240">
    <property type="entry name" value="rSAM_sf"/>
</dbReference>
<evidence type="ECO:0000256" key="4">
    <source>
        <dbReference type="ARBA" id="ARBA00023004"/>
    </source>
</evidence>
<evidence type="ECO:0000256" key="1">
    <source>
        <dbReference type="ARBA" id="ARBA00001966"/>
    </source>
</evidence>
<dbReference type="SFLD" id="SFLDS00029">
    <property type="entry name" value="Radical_SAM"/>
    <property type="match status" value="1"/>
</dbReference>
<dbReference type="GO" id="GO:0051536">
    <property type="term" value="F:iron-sulfur cluster binding"/>
    <property type="evidence" value="ECO:0007669"/>
    <property type="project" value="UniProtKB-KW"/>
</dbReference>
<evidence type="ECO:0000256" key="5">
    <source>
        <dbReference type="ARBA" id="ARBA00023014"/>
    </source>
</evidence>
<dbReference type="GO" id="GO:0003824">
    <property type="term" value="F:catalytic activity"/>
    <property type="evidence" value="ECO:0007669"/>
    <property type="project" value="InterPro"/>
</dbReference>
<keyword evidence="2" id="KW-0949">S-adenosyl-L-methionine</keyword>
<reference evidence="7 8" key="1">
    <citation type="submission" date="2016-07" db="EMBL/GenBank/DDBJ databases">
        <authorList>
            <person name="Lefevre C.T."/>
        </authorList>
    </citation>
    <scope>NUCLEOTIDE SEQUENCE [LARGE SCALE GENOMIC DNA]</scope>
    <source>
        <strain evidence="7">PR1</strain>
    </source>
</reference>
<evidence type="ECO:0000259" key="6">
    <source>
        <dbReference type="PROSITE" id="PS51918"/>
    </source>
</evidence>
<dbReference type="GO" id="GO:0005829">
    <property type="term" value="C:cytosol"/>
    <property type="evidence" value="ECO:0007669"/>
    <property type="project" value="TreeGrafter"/>
</dbReference>
<dbReference type="GO" id="GO:0046872">
    <property type="term" value="F:metal ion binding"/>
    <property type="evidence" value="ECO:0007669"/>
    <property type="project" value="UniProtKB-KW"/>
</dbReference>
<dbReference type="Gene3D" id="3.20.20.70">
    <property type="entry name" value="Aldolase class I"/>
    <property type="match status" value="1"/>
</dbReference>
<evidence type="ECO:0000256" key="2">
    <source>
        <dbReference type="ARBA" id="ARBA00022691"/>
    </source>
</evidence>
<organism evidence="7 8">
    <name type="scientific">Candidatus Terasakiella magnetica</name>
    <dbReference type="NCBI Taxonomy" id="1867952"/>
    <lineage>
        <taxon>Bacteria</taxon>
        <taxon>Pseudomonadati</taxon>
        <taxon>Pseudomonadota</taxon>
        <taxon>Alphaproteobacteria</taxon>
        <taxon>Rhodospirillales</taxon>
        <taxon>Terasakiellaceae</taxon>
        <taxon>Terasakiella</taxon>
    </lineage>
</organism>
<dbReference type="PANTHER" id="PTHR43409:SF16">
    <property type="entry name" value="SLR0320 PROTEIN"/>
    <property type="match status" value="1"/>
</dbReference>
<dbReference type="SFLD" id="SFLDG01082">
    <property type="entry name" value="B12-binding_domain_containing"/>
    <property type="match status" value="1"/>
</dbReference>
<accession>A0A1C3RGB7</accession>
<dbReference type="InterPro" id="IPR013785">
    <property type="entry name" value="Aldolase_TIM"/>
</dbReference>
<dbReference type="STRING" id="1867952.MTBPR1_20090"/>
<dbReference type="InterPro" id="IPR006638">
    <property type="entry name" value="Elp3/MiaA/NifB-like_rSAM"/>
</dbReference>
<evidence type="ECO:0000256" key="3">
    <source>
        <dbReference type="ARBA" id="ARBA00022723"/>
    </source>
</evidence>
<dbReference type="OrthoDB" id="9801424at2"/>
<sequence>MKILLFKVREYITEENRFGYRTWKELPSHILLTCRYLRDLGYDVDLKVQDTYLDHDFAGYDVVAQWLSIADGLYEGLDYFRVAKKYGAKTAMLLFDDWEGLQKQILHDYSFVDYGVRGWDSEVNLGQLLAFLDGKNDVIPLTGIVYRTPETGKIFDGGRVIHHSDSLSHLKSSRELIEELGIENYDSHTVRLSSGCPFKCTFCHIRTQNNRYRVTDDFLDELSAFPNGSTLKFMTADIMADADWVRRFCNDVIAKGIRVEWSADCRFNWLKDTELLALMRKAGCYKLDFGVESFHPKMMKKYRKGYTTEVVDAGIQSLLNAGIIPSINMMIGHPEDDAETLASTCDFIASMGKRNVEMVGIQYLRPLPGTPIHNEAVEKGLIPEEYSYKEFTVARHSPMLPTCHLSMEQLISWKSKMDHAYYNGM</sequence>